<sequence>MKHMMICCGAGVATSTVALKKLEAYLTAEGLLDKVRISQGTVAEAATRSDLDFIVSTSTAKVAVEVINALPLLTGIGTEKVFESVKAQILG</sequence>
<dbReference type="CDD" id="cd05566">
    <property type="entry name" value="PTS_IIB_galactitol"/>
    <property type="match status" value="1"/>
</dbReference>
<evidence type="ECO:0000313" key="6">
    <source>
        <dbReference type="Proteomes" id="UP000001932"/>
    </source>
</evidence>
<dbReference type="KEGG" id="sgl:SG1745"/>
<dbReference type="InterPro" id="IPR003501">
    <property type="entry name" value="PTS_EIIB_2/3"/>
</dbReference>
<organism evidence="4 6">
    <name type="scientific">Sodalis glossinidius (strain morsitans)</name>
    <dbReference type="NCBI Taxonomy" id="343509"/>
    <lineage>
        <taxon>Bacteria</taxon>
        <taxon>Pseudomonadati</taxon>
        <taxon>Pseudomonadota</taxon>
        <taxon>Gammaproteobacteria</taxon>
        <taxon>Enterobacterales</taxon>
        <taxon>Bruguierivoracaceae</taxon>
        <taxon>Sodalis</taxon>
    </lineage>
</organism>
<keyword evidence="1" id="KW-0808">Transferase</keyword>
<dbReference type="Gene3D" id="3.40.50.2300">
    <property type="match status" value="1"/>
</dbReference>
<evidence type="ECO:0000313" key="4">
    <source>
        <dbReference type="EMBL" id="BAE75020.1"/>
    </source>
</evidence>
<accession>Q2NS55</accession>
<reference evidence="5 7" key="2">
    <citation type="submission" date="2015-05" db="EMBL/GenBank/DDBJ databases">
        <authorList>
            <person name="Goodhead I."/>
        </authorList>
    </citation>
    <scope>NUCLEOTIDE SEQUENCE [LARGE SCALE GENOMIC DNA]</scope>
    <source>
        <strain evidence="5">B4</strain>
        <strain evidence="7">morsitans</strain>
    </source>
</reference>
<dbReference type="RefSeq" id="WP_011411569.1">
    <property type="nucleotide sequence ID" value="NC_007712.1"/>
</dbReference>
<dbReference type="eggNOG" id="COG3414">
    <property type="taxonomic scope" value="Bacteria"/>
</dbReference>
<dbReference type="InterPro" id="IPR036095">
    <property type="entry name" value="PTS_EIIB-like_sf"/>
</dbReference>
<evidence type="ECO:0000313" key="5">
    <source>
        <dbReference type="EMBL" id="CRL45918.1"/>
    </source>
</evidence>
<dbReference type="Proteomes" id="UP000001932">
    <property type="component" value="Chromosome"/>
</dbReference>
<evidence type="ECO:0000313" key="7">
    <source>
        <dbReference type="Proteomes" id="UP000245838"/>
    </source>
</evidence>
<dbReference type="SUPFAM" id="SSF52794">
    <property type="entry name" value="PTS system IIB component-like"/>
    <property type="match status" value="1"/>
</dbReference>
<gene>
    <name evidence="4" type="ordered locus">SG1745</name>
    <name evidence="5" type="ORF">SGGMMB4_04073</name>
</gene>
<dbReference type="STRING" id="343509.SG1745"/>
<keyword evidence="2" id="KW-0598">Phosphotransferase system</keyword>
<reference evidence="4 6" key="1">
    <citation type="journal article" date="2006" name="Genome Res.">
        <title>Massive genome erosion and functional adaptations provide insights into the symbiotic lifestyle of Sodalis glossinidius in the tsetse host.</title>
        <authorList>
            <person name="Toh H."/>
            <person name="Weiss B.L."/>
            <person name="Perkin S.A.H."/>
            <person name="Yamashita A."/>
            <person name="Oshima K."/>
            <person name="Hattori M."/>
            <person name="Aksoy S."/>
        </authorList>
    </citation>
    <scope>NUCLEOTIDE SEQUENCE [LARGE SCALE GENOMIC DNA]</scope>
    <source>
        <strain evidence="4">Morsitans</strain>
        <strain evidence="6">morsitans</strain>
    </source>
</reference>
<evidence type="ECO:0000259" key="3">
    <source>
        <dbReference type="Pfam" id="PF02302"/>
    </source>
</evidence>
<feature type="domain" description="Phosphotransferase system EIIB component type 2/3" evidence="3">
    <location>
        <begin position="5"/>
        <end position="83"/>
    </location>
</feature>
<keyword evidence="6" id="KW-1185">Reference proteome</keyword>
<protein>
    <submittedName>
        <fullName evidence="4">PTS system galactitol-specific IIB component</fullName>
    </submittedName>
    <submittedName>
        <fullName evidence="5">PTS system, Lactose/Cellobiose specific IIB subunit</fullName>
    </submittedName>
</protein>
<dbReference type="BioCyc" id="SGLO343509:SGP1_RS15845-MONOMER"/>
<dbReference type="OrthoDB" id="3196672at2"/>
<dbReference type="GO" id="GO:0009401">
    <property type="term" value="P:phosphoenolpyruvate-dependent sugar phosphotransferase system"/>
    <property type="evidence" value="ECO:0007669"/>
    <property type="project" value="UniProtKB-KW"/>
</dbReference>
<dbReference type="EMBL" id="LN854557">
    <property type="protein sequence ID" value="CRL45918.1"/>
    <property type="molecule type" value="Genomic_DNA"/>
</dbReference>
<dbReference type="AlphaFoldDB" id="Q2NS55"/>
<dbReference type="EMBL" id="AP008232">
    <property type="protein sequence ID" value="BAE75020.1"/>
    <property type="molecule type" value="Genomic_DNA"/>
</dbReference>
<dbReference type="GO" id="GO:0008982">
    <property type="term" value="F:protein-N(PI)-phosphohistidine-sugar phosphotransferase activity"/>
    <property type="evidence" value="ECO:0007669"/>
    <property type="project" value="InterPro"/>
</dbReference>
<proteinExistence type="predicted"/>
<dbReference type="HOGENOM" id="CLU_159248_3_1_6"/>
<evidence type="ECO:0000256" key="1">
    <source>
        <dbReference type="ARBA" id="ARBA00022679"/>
    </source>
</evidence>
<name>Q2NS55_SODGM</name>
<dbReference type="Proteomes" id="UP000245838">
    <property type="component" value="Chromosome sggmmb4_Chromosome"/>
</dbReference>
<dbReference type="Pfam" id="PF02302">
    <property type="entry name" value="PTS_IIB"/>
    <property type="match status" value="1"/>
</dbReference>
<evidence type="ECO:0000256" key="2">
    <source>
        <dbReference type="ARBA" id="ARBA00022683"/>
    </source>
</evidence>